<name>A0ABS7J4B5_9SPHN</name>
<keyword evidence="5" id="KW-1185">Reference proteome</keyword>
<gene>
    <name evidence="4" type="ORF">K3152_11660</name>
</gene>
<protein>
    <submittedName>
        <fullName evidence="4">DUF2460 domain-containing protein</fullName>
    </submittedName>
</protein>
<dbReference type="Pfam" id="PF23844">
    <property type="entry name" value="NCTSP_N"/>
    <property type="match status" value="1"/>
</dbReference>
<dbReference type="Pfam" id="PF09343">
    <property type="entry name" value="DUF2460"/>
    <property type="match status" value="1"/>
</dbReference>
<reference evidence="4 5" key="1">
    <citation type="submission" date="2021-08" db="EMBL/GenBank/DDBJ databases">
        <title>Comparative Genomics Analysis of the Genus Qipengyuania Reveals Extensive Genetic Diversity and Metabolic Versatility, Including the Description of Fifteen Novel Species.</title>
        <authorList>
            <person name="Liu Y."/>
        </authorList>
    </citation>
    <scope>NUCLEOTIDE SEQUENCE [LARGE SCALE GENOMIC DNA]</scope>
    <source>
        <strain evidence="4 5">1NDH17</strain>
    </source>
</reference>
<dbReference type="InterPro" id="IPR057102">
    <property type="entry name" value="NCTSP_N"/>
</dbReference>
<dbReference type="EMBL" id="JAIGNK010000003">
    <property type="protein sequence ID" value="MBX7458904.1"/>
    <property type="molecule type" value="Genomic_DNA"/>
</dbReference>
<dbReference type="InterPro" id="IPR057122">
    <property type="entry name" value="TIM-barrel_NCTSP"/>
</dbReference>
<sequence length="768" mass="85766">MAFWLASKRRKQHSDWIPRFDPRFWTVNFPRPMMASVVSTSHNAMRVDCEFHYEGELAGLIWESEDTLDHPLLAYETRRDYAHTVLSFRWRSSDLVALDQPHGPTLTIEGRDASGTERAWYVRLWNYAEGSPTDAVVTLPFSQLQSGYVLPGETVHPADIDRMFISLAPQGYVEGSTERLSTLVTAWAEVSDLLCEGDHAMLEVGDIMLPAHGEQMATAYDDSFNQTPARLLRQVEGLGYRGRIVHYVGMSHYYRLAGNVERVQYGGQLCGPCEAWHADFFARAVGMGFAPITSLSFELLAQHCPNWWKQRDWSWNFAETGWDPPSALLSPLIGDAMTFLQSIAAQFVALMEAAGAEVLFQIGEPWWWVQPDTRAPCIFDGPSRTEWGDDLVAITDMREPMNDAQKLLLDRAGEALANATSALAQSVRDAATGEAEILLLAFTPTVLDPEMPELYRANMPSDWAYPAFDRLQLEDYDWLTAGADAARRTALDFTDQRLGYPIEKQDYFSGFVLDPADAHEFWPLIDTALDEARERGVTQRFVWALPQVSRDGYTRLPRYEEDEVNAFDDVAYPLALGRDASVSPEFSTSVAVTSSGHERRNALWSDARMRYDVGPGVRSQAEMRVLIDFFRARYGPARGFRLRDPYDYSSNGGDGEPTAQDELIGTGDGLAADFQLCRNYGEQKRPITRPEAGSILVSVDGVPASGWSHLGKGIIRFDAPPAAGTEIRAGFRFDVPVRFAEDRLDVSGATFAAGEAPSVPLIEIREAS</sequence>
<organism evidence="4 5">
    <name type="scientific">Qipengyuania polymorpha</name>
    <dbReference type="NCBI Taxonomy" id="2867234"/>
    <lineage>
        <taxon>Bacteria</taxon>
        <taxon>Pseudomonadati</taxon>
        <taxon>Pseudomonadota</taxon>
        <taxon>Alphaproteobacteria</taxon>
        <taxon>Sphingomonadales</taxon>
        <taxon>Erythrobacteraceae</taxon>
        <taxon>Qipengyuania</taxon>
    </lineage>
</organism>
<evidence type="ECO:0000259" key="3">
    <source>
        <dbReference type="Pfam" id="PF23845"/>
    </source>
</evidence>
<evidence type="ECO:0000313" key="4">
    <source>
        <dbReference type="EMBL" id="MBX7458904.1"/>
    </source>
</evidence>
<evidence type="ECO:0000259" key="1">
    <source>
        <dbReference type="Pfam" id="PF09343"/>
    </source>
</evidence>
<proteinExistence type="predicted"/>
<dbReference type="InterPro" id="IPR011740">
    <property type="entry name" value="DUF2460"/>
</dbReference>
<dbReference type="Proteomes" id="UP000783253">
    <property type="component" value="Unassembled WGS sequence"/>
</dbReference>
<feature type="domain" description="Non-contractile tail sheath N-terminal" evidence="2">
    <location>
        <begin position="17"/>
        <end position="205"/>
    </location>
</feature>
<comment type="caution">
    <text evidence="4">The sequence shown here is derived from an EMBL/GenBank/DDBJ whole genome shotgun (WGS) entry which is preliminary data.</text>
</comment>
<feature type="domain" description="Non-contractile tail sheath TIM barrel" evidence="3">
    <location>
        <begin position="210"/>
        <end position="553"/>
    </location>
</feature>
<accession>A0ABS7J4B5</accession>
<evidence type="ECO:0000259" key="2">
    <source>
        <dbReference type="Pfam" id="PF23844"/>
    </source>
</evidence>
<dbReference type="RefSeq" id="WP_221574261.1">
    <property type="nucleotide sequence ID" value="NZ_JAIGNK010000003.1"/>
</dbReference>
<feature type="domain" description="DUF2460" evidence="1">
    <location>
        <begin position="568"/>
        <end position="765"/>
    </location>
</feature>
<dbReference type="NCBIfam" id="TIGR02217">
    <property type="entry name" value="chp_TIGR02217"/>
    <property type="match status" value="1"/>
</dbReference>
<evidence type="ECO:0000313" key="5">
    <source>
        <dbReference type="Proteomes" id="UP000783253"/>
    </source>
</evidence>
<dbReference type="Pfam" id="PF23845">
    <property type="entry name" value="TIM-barrel_NCTSP"/>
    <property type="match status" value="1"/>
</dbReference>